<dbReference type="Proteomes" id="UP001146793">
    <property type="component" value="Unassembled WGS sequence"/>
</dbReference>
<comment type="caution">
    <text evidence="5">The sequence shown here is derived from an EMBL/GenBank/DDBJ whole genome shotgun (WGS) entry which is preliminary data.</text>
</comment>
<dbReference type="InterPro" id="IPR003123">
    <property type="entry name" value="VPS9"/>
</dbReference>
<protein>
    <submittedName>
        <fullName evidence="5">Suppressor of swi4 1</fullName>
    </submittedName>
</protein>
<dbReference type="SUPFAM" id="SSF109993">
    <property type="entry name" value="VPS9 domain"/>
    <property type="match status" value="1"/>
</dbReference>
<evidence type="ECO:0000313" key="6">
    <source>
        <dbReference type="Proteomes" id="UP001146793"/>
    </source>
</evidence>
<name>A0AAV7YA72_9EUKA</name>
<sequence length="697" mass="83259">MLFPYYRKRVSRNPNQIKLKAVSLQVDNYFAQLRPIHFRVNKLNRWKQTQQRILRLNKWGILIIQPMQKNRSSVFSNYFDEQDSKLGQILYYFCYDNIQEIQIVNSQIFHLLYLKGEQHAYQHQFALLIAEEISSRCNVWDARYMSLVEFTKRPYLSLLFTKNEQIEEQEQQQEKGKKKEKEIEKEKQQQQNENEKEKEKEKIRRNRTLIAKQSFEAVFLRKKKRRGRRSQNSENRQSTPKKERKERSNQKSCRSPKKNRKNITTKKQQQQKQKEQIQIQQQKEKEKEKQEKIEKDEEMEKETEKDNNNQNDQKKENDQINTQNNQNNKKAQNQETETETEQEKEQEKEKKKEDEKKKEILKLKEEKLRSKKQIRLLRYYKQNLKRLKFINCTYQISIEKSNIDSVILRLLVDEIIFKPEQDILEKVTYFTQNFQKITNNSELIYTNITKFIAGLQNKIIKGHIKELNFLPPKKYNKTRSNELIMKIIKKRTEQVLLIPVYDKIINLISKTTVKEQKKINKSLKKLRPTITQDLSFIPKKLQTSTNWKAAIRNLPKFIEERMPSKQLKIISETGDMITQTVKNGNLDEKLLNADNFIFIYFFILVKSNIPNLEAHLVYLENLAAEEQLNDKEGFFFTSIRAAVDLLKDFANKDPIIENKVLNSSSNSNSEPNSNSNSNTKPDSNSNTFSNKNKKYIN</sequence>
<gene>
    <name evidence="5" type="ORF">M0812_27451</name>
</gene>
<proteinExistence type="predicted"/>
<feature type="region of interest" description="Disordered" evidence="3">
    <location>
        <begin position="660"/>
        <end position="697"/>
    </location>
</feature>
<dbReference type="AlphaFoldDB" id="A0AAV7YA72"/>
<keyword evidence="2" id="KW-0539">Nucleus</keyword>
<dbReference type="GO" id="GO:0005634">
    <property type="term" value="C:nucleus"/>
    <property type="evidence" value="ECO:0007669"/>
    <property type="project" value="UniProtKB-SubCell"/>
</dbReference>
<evidence type="ECO:0000259" key="4">
    <source>
        <dbReference type="PROSITE" id="PS51205"/>
    </source>
</evidence>
<feature type="compositionally biased region" description="Low complexity" evidence="3">
    <location>
        <begin position="319"/>
        <end position="335"/>
    </location>
</feature>
<evidence type="ECO:0000256" key="2">
    <source>
        <dbReference type="ARBA" id="ARBA00023242"/>
    </source>
</evidence>
<reference evidence="5" key="1">
    <citation type="submission" date="2022-08" db="EMBL/GenBank/DDBJ databases">
        <title>Novel sulphate-reducing endosymbionts in the free-living metamonad Anaeramoeba.</title>
        <authorList>
            <person name="Jerlstrom-Hultqvist J."/>
            <person name="Cepicka I."/>
            <person name="Gallot-Lavallee L."/>
            <person name="Salas-Leiva D."/>
            <person name="Curtis B.A."/>
            <person name="Zahonova K."/>
            <person name="Pipaliya S."/>
            <person name="Dacks J."/>
            <person name="Roger A.J."/>
        </authorList>
    </citation>
    <scope>NUCLEOTIDE SEQUENCE</scope>
    <source>
        <strain evidence="5">Busselton2</strain>
    </source>
</reference>
<feature type="region of interest" description="Disordered" evidence="3">
    <location>
        <begin position="170"/>
        <end position="356"/>
    </location>
</feature>
<feature type="compositionally biased region" description="Basic and acidic residues" evidence="3">
    <location>
        <begin position="341"/>
        <end position="356"/>
    </location>
</feature>
<feature type="compositionally biased region" description="Basic residues" evidence="3">
    <location>
        <begin position="220"/>
        <end position="229"/>
    </location>
</feature>
<dbReference type="EMBL" id="JANTQA010000070">
    <property type="protein sequence ID" value="KAJ3425020.1"/>
    <property type="molecule type" value="Genomic_DNA"/>
</dbReference>
<dbReference type="InterPro" id="IPR051738">
    <property type="entry name" value="SAF_Modulators"/>
</dbReference>
<feature type="compositionally biased region" description="Basic and acidic residues" evidence="3">
    <location>
        <begin position="240"/>
        <end position="249"/>
    </location>
</feature>
<dbReference type="Gene3D" id="1.20.1050.80">
    <property type="entry name" value="VPS9 domain"/>
    <property type="match status" value="1"/>
</dbReference>
<dbReference type="GO" id="GO:0043565">
    <property type="term" value="F:sequence-specific DNA binding"/>
    <property type="evidence" value="ECO:0007669"/>
    <property type="project" value="TreeGrafter"/>
</dbReference>
<organism evidence="5 6">
    <name type="scientific">Anaeramoeba flamelloides</name>
    <dbReference type="NCBI Taxonomy" id="1746091"/>
    <lineage>
        <taxon>Eukaryota</taxon>
        <taxon>Metamonada</taxon>
        <taxon>Anaeramoebidae</taxon>
        <taxon>Anaeramoeba</taxon>
    </lineage>
</organism>
<feature type="compositionally biased region" description="Low complexity" evidence="3">
    <location>
        <begin position="266"/>
        <end position="281"/>
    </location>
</feature>
<dbReference type="PANTHER" id="PTHR15683:SF8">
    <property type="entry name" value="SCAFFOLD ATTACHMENT FACTOR B, ISOFORM B"/>
    <property type="match status" value="1"/>
</dbReference>
<feature type="compositionally biased region" description="Basic and acidic residues" evidence="3">
    <location>
        <begin position="172"/>
        <end position="202"/>
    </location>
</feature>
<dbReference type="InterPro" id="IPR037191">
    <property type="entry name" value="VPS9_dom_sf"/>
</dbReference>
<feature type="compositionally biased region" description="Basic and acidic residues" evidence="3">
    <location>
        <begin position="282"/>
        <end position="295"/>
    </location>
</feature>
<evidence type="ECO:0000256" key="1">
    <source>
        <dbReference type="ARBA" id="ARBA00004123"/>
    </source>
</evidence>
<dbReference type="PROSITE" id="PS51205">
    <property type="entry name" value="VPS9"/>
    <property type="match status" value="1"/>
</dbReference>
<comment type="subcellular location">
    <subcellularLocation>
        <location evidence="1">Nucleus</location>
    </subcellularLocation>
</comment>
<feature type="compositionally biased region" description="Basic residues" evidence="3">
    <location>
        <begin position="254"/>
        <end position="264"/>
    </location>
</feature>
<feature type="domain" description="VPS9" evidence="4">
    <location>
        <begin position="513"/>
        <end position="655"/>
    </location>
</feature>
<dbReference type="PANTHER" id="PTHR15683">
    <property type="entry name" value="SCAFFOLD ATTACHMENT FACTOR B-RELATED"/>
    <property type="match status" value="1"/>
</dbReference>
<evidence type="ECO:0000256" key="3">
    <source>
        <dbReference type="SAM" id="MobiDB-lite"/>
    </source>
</evidence>
<accession>A0AAV7YA72</accession>
<dbReference type="GO" id="GO:0006357">
    <property type="term" value="P:regulation of transcription by RNA polymerase II"/>
    <property type="evidence" value="ECO:0007669"/>
    <property type="project" value="TreeGrafter"/>
</dbReference>
<feature type="compositionally biased region" description="Low complexity" evidence="3">
    <location>
        <begin position="662"/>
        <end position="690"/>
    </location>
</feature>
<dbReference type="GO" id="GO:0050684">
    <property type="term" value="P:regulation of mRNA processing"/>
    <property type="evidence" value="ECO:0007669"/>
    <property type="project" value="TreeGrafter"/>
</dbReference>
<dbReference type="Pfam" id="PF02204">
    <property type="entry name" value="VPS9"/>
    <property type="match status" value="1"/>
</dbReference>
<feature type="compositionally biased region" description="Basic and acidic residues" evidence="3">
    <location>
        <begin position="302"/>
        <end position="318"/>
    </location>
</feature>
<evidence type="ECO:0000313" key="5">
    <source>
        <dbReference type="EMBL" id="KAJ3425020.1"/>
    </source>
</evidence>